<accession>A0ABW2TKB3</accession>
<dbReference type="Proteomes" id="UP001596512">
    <property type="component" value="Unassembled WGS sequence"/>
</dbReference>
<organism evidence="2 3">
    <name type="scientific">Actinokineospora soli</name>
    <dbReference type="NCBI Taxonomy" id="1048753"/>
    <lineage>
        <taxon>Bacteria</taxon>
        <taxon>Bacillati</taxon>
        <taxon>Actinomycetota</taxon>
        <taxon>Actinomycetes</taxon>
        <taxon>Pseudonocardiales</taxon>
        <taxon>Pseudonocardiaceae</taxon>
        <taxon>Actinokineospora</taxon>
    </lineage>
</organism>
<dbReference type="InterPro" id="IPR043917">
    <property type="entry name" value="DUF5753"/>
</dbReference>
<gene>
    <name evidence="2" type="ORF">ACFQV2_07455</name>
</gene>
<dbReference type="EMBL" id="JBHTEY010000004">
    <property type="protein sequence ID" value="MFC7613465.1"/>
    <property type="molecule type" value="Genomic_DNA"/>
</dbReference>
<evidence type="ECO:0000313" key="3">
    <source>
        <dbReference type="Proteomes" id="UP001596512"/>
    </source>
</evidence>
<evidence type="ECO:0000313" key="2">
    <source>
        <dbReference type="EMBL" id="MFC7613465.1"/>
    </source>
</evidence>
<name>A0ABW2TKB3_9PSEU</name>
<dbReference type="Pfam" id="PF19054">
    <property type="entry name" value="DUF5753"/>
    <property type="match status" value="1"/>
</dbReference>
<feature type="domain" description="DUF5753" evidence="1">
    <location>
        <begin position="13"/>
        <end position="156"/>
    </location>
</feature>
<proteinExistence type="predicted"/>
<protein>
    <submittedName>
        <fullName evidence="2">DUF5753 domain-containing protein</fullName>
    </submittedName>
</protein>
<reference evidence="3" key="1">
    <citation type="journal article" date="2019" name="Int. J. Syst. Evol. Microbiol.">
        <title>The Global Catalogue of Microorganisms (GCM) 10K type strain sequencing project: providing services to taxonomists for standard genome sequencing and annotation.</title>
        <authorList>
            <consortium name="The Broad Institute Genomics Platform"/>
            <consortium name="The Broad Institute Genome Sequencing Center for Infectious Disease"/>
            <person name="Wu L."/>
            <person name="Ma J."/>
        </authorList>
    </citation>
    <scope>NUCLEOTIDE SEQUENCE [LARGE SCALE GENOMIC DNA]</scope>
    <source>
        <strain evidence="3">JCM 17695</strain>
    </source>
</reference>
<keyword evidence="3" id="KW-1185">Reference proteome</keyword>
<sequence>MVPPLPGVQADVGTLAAYESTANVMTNWATALVPGLLQTYAYAIGFMTADGASAEDAEMRWIARLRRQQVLPKVDYTAFIHEAVLHTAFGGRAALAEQLSHLHDVGTRGIGVRVVRHQPHAALMHSWLLIEFPSSPPIVHVELQRSTVDLHDEETEAYLRLRGCSTASPFPPRKAAV</sequence>
<comment type="caution">
    <text evidence="2">The sequence shown here is derived from an EMBL/GenBank/DDBJ whole genome shotgun (WGS) entry which is preliminary data.</text>
</comment>
<evidence type="ECO:0000259" key="1">
    <source>
        <dbReference type="Pfam" id="PF19054"/>
    </source>
</evidence>